<dbReference type="InterPro" id="IPR007627">
    <property type="entry name" value="RNA_pol_sigma70_r2"/>
</dbReference>
<feature type="region of interest" description="Disordered" evidence="5">
    <location>
        <begin position="1"/>
        <end position="24"/>
    </location>
</feature>
<organism evidence="8 9">
    <name type="scientific">Sphingobium yanoikuyae</name>
    <name type="common">Sphingomonas yanoikuyae</name>
    <dbReference type="NCBI Taxonomy" id="13690"/>
    <lineage>
        <taxon>Bacteria</taxon>
        <taxon>Pseudomonadati</taxon>
        <taxon>Pseudomonadota</taxon>
        <taxon>Alphaproteobacteria</taxon>
        <taxon>Sphingomonadales</taxon>
        <taxon>Sphingomonadaceae</taxon>
        <taxon>Sphingobium</taxon>
    </lineage>
</organism>
<evidence type="ECO:0000256" key="1">
    <source>
        <dbReference type="ARBA" id="ARBA00010641"/>
    </source>
</evidence>
<dbReference type="EMBL" id="CP053021">
    <property type="protein sequence ID" value="QJR02818.1"/>
    <property type="molecule type" value="Genomic_DNA"/>
</dbReference>
<dbReference type="NCBIfam" id="TIGR02937">
    <property type="entry name" value="sigma70-ECF"/>
    <property type="match status" value="1"/>
</dbReference>
<dbReference type="PANTHER" id="PTHR43133">
    <property type="entry name" value="RNA POLYMERASE ECF-TYPE SIGMA FACTO"/>
    <property type="match status" value="1"/>
</dbReference>
<dbReference type="GO" id="GO:0016987">
    <property type="term" value="F:sigma factor activity"/>
    <property type="evidence" value="ECO:0007669"/>
    <property type="project" value="UniProtKB-KW"/>
</dbReference>
<keyword evidence="4" id="KW-0804">Transcription</keyword>
<evidence type="ECO:0000256" key="4">
    <source>
        <dbReference type="ARBA" id="ARBA00023163"/>
    </source>
</evidence>
<comment type="similarity">
    <text evidence="1">Belongs to the sigma-70 factor family. ECF subfamily.</text>
</comment>
<dbReference type="Proteomes" id="UP000502611">
    <property type="component" value="Chromosome"/>
</dbReference>
<evidence type="ECO:0000256" key="3">
    <source>
        <dbReference type="ARBA" id="ARBA00023082"/>
    </source>
</evidence>
<reference evidence="8 9" key="1">
    <citation type="submission" date="2020-04" db="EMBL/GenBank/DDBJ databases">
        <title>The Whole Genome Analysis of High salt-tolerant Sphingobium yanoikuyae YC-XJ2 with Aryl organophosphorus flame retardants (aryl-OPFRs)-degrading capacity and characteristics of Related phosphotriesterase.</title>
        <authorList>
            <person name="Li X."/>
        </authorList>
    </citation>
    <scope>NUCLEOTIDE SEQUENCE [LARGE SCALE GENOMIC DNA]</scope>
    <source>
        <strain evidence="8 9">YC-XJ2</strain>
    </source>
</reference>
<dbReference type="GO" id="GO:0003677">
    <property type="term" value="F:DNA binding"/>
    <property type="evidence" value="ECO:0007669"/>
    <property type="project" value="InterPro"/>
</dbReference>
<gene>
    <name evidence="8" type="ORF">HH800_11880</name>
</gene>
<dbReference type="GO" id="GO:0006352">
    <property type="term" value="P:DNA-templated transcription initiation"/>
    <property type="evidence" value="ECO:0007669"/>
    <property type="project" value="InterPro"/>
</dbReference>
<feature type="domain" description="RNA polymerase sigma-70 region 2" evidence="6">
    <location>
        <begin position="36"/>
        <end position="101"/>
    </location>
</feature>
<proteinExistence type="inferred from homology"/>
<evidence type="ECO:0000256" key="2">
    <source>
        <dbReference type="ARBA" id="ARBA00023015"/>
    </source>
</evidence>
<sequence length="192" mass="21420">MTDGSENSQTTIAKNDERLGTGNSSDPAVRLLAVLEQEYPTLLPRLSAHLRSQEAAADALHDTYLKLRSGPAVSDVRQPRAYLYRMAINLALNSMRRAARTASVDKAELEAVPDAAPDPERAALASREMEHAIAALHQLPPKSRAIFLARWRDEKANEEIAVAFGMHKRSVQKDLARTELHLRRLLGRMRHE</sequence>
<dbReference type="InterPro" id="IPR013325">
    <property type="entry name" value="RNA_pol_sigma_r2"/>
</dbReference>
<evidence type="ECO:0000313" key="8">
    <source>
        <dbReference type="EMBL" id="QJR02818.1"/>
    </source>
</evidence>
<feature type="compositionally biased region" description="Polar residues" evidence="5">
    <location>
        <begin position="1"/>
        <end position="13"/>
    </location>
</feature>
<dbReference type="Gene3D" id="1.10.10.10">
    <property type="entry name" value="Winged helix-like DNA-binding domain superfamily/Winged helix DNA-binding domain"/>
    <property type="match status" value="1"/>
</dbReference>
<dbReference type="Pfam" id="PF04542">
    <property type="entry name" value="Sigma70_r2"/>
    <property type="match status" value="1"/>
</dbReference>
<evidence type="ECO:0000259" key="6">
    <source>
        <dbReference type="Pfam" id="PF04542"/>
    </source>
</evidence>
<protein>
    <submittedName>
        <fullName evidence="8">RNA polymerase sigma factor</fullName>
    </submittedName>
</protein>
<dbReference type="InterPro" id="IPR014284">
    <property type="entry name" value="RNA_pol_sigma-70_dom"/>
</dbReference>
<dbReference type="AlphaFoldDB" id="A0A6M4G6D9"/>
<name>A0A6M4G6D9_SPHYA</name>
<dbReference type="InterPro" id="IPR036388">
    <property type="entry name" value="WH-like_DNA-bd_sf"/>
</dbReference>
<dbReference type="InterPro" id="IPR013249">
    <property type="entry name" value="RNA_pol_sigma70_r4_t2"/>
</dbReference>
<dbReference type="SUPFAM" id="SSF88946">
    <property type="entry name" value="Sigma2 domain of RNA polymerase sigma factors"/>
    <property type="match status" value="1"/>
</dbReference>
<dbReference type="SUPFAM" id="SSF88659">
    <property type="entry name" value="Sigma3 and sigma4 domains of RNA polymerase sigma factors"/>
    <property type="match status" value="1"/>
</dbReference>
<dbReference type="RefSeq" id="WP_031297908.1">
    <property type="nucleotide sequence ID" value="NZ_CP053021.1"/>
</dbReference>
<keyword evidence="2" id="KW-0805">Transcription regulation</keyword>
<evidence type="ECO:0000259" key="7">
    <source>
        <dbReference type="Pfam" id="PF08281"/>
    </source>
</evidence>
<dbReference type="PANTHER" id="PTHR43133:SF63">
    <property type="entry name" value="RNA POLYMERASE SIGMA FACTOR FECI-RELATED"/>
    <property type="match status" value="1"/>
</dbReference>
<dbReference type="InterPro" id="IPR039425">
    <property type="entry name" value="RNA_pol_sigma-70-like"/>
</dbReference>
<keyword evidence="3" id="KW-0731">Sigma factor</keyword>
<dbReference type="Pfam" id="PF08281">
    <property type="entry name" value="Sigma70_r4_2"/>
    <property type="match status" value="1"/>
</dbReference>
<accession>A0A6M4G6D9</accession>
<dbReference type="InterPro" id="IPR013324">
    <property type="entry name" value="RNA_pol_sigma_r3/r4-like"/>
</dbReference>
<evidence type="ECO:0000313" key="9">
    <source>
        <dbReference type="Proteomes" id="UP000502611"/>
    </source>
</evidence>
<evidence type="ECO:0000256" key="5">
    <source>
        <dbReference type="SAM" id="MobiDB-lite"/>
    </source>
</evidence>
<feature type="domain" description="RNA polymerase sigma factor 70 region 4 type 2" evidence="7">
    <location>
        <begin position="134"/>
        <end position="182"/>
    </location>
</feature>
<dbReference type="Gene3D" id="1.10.1740.10">
    <property type="match status" value="1"/>
</dbReference>